<keyword evidence="2" id="KW-0560">Oxidoreductase</keyword>
<name>A0A0B9GYH4_9GAMM</name>
<evidence type="ECO:0000313" key="7">
    <source>
        <dbReference type="Proteomes" id="UP000031278"/>
    </source>
</evidence>
<keyword evidence="5" id="KW-0753">Steroid metabolism</keyword>
<keyword evidence="4" id="KW-0443">Lipid metabolism</keyword>
<keyword evidence="3" id="KW-0520">NAD</keyword>
<gene>
    <name evidence="6" type="ORF">RJ45_10320</name>
</gene>
<evidence type="ECO:0000313" key="6">
    <source>
        <dbReference type="EMBL" id="KHT63736.1"/>
    </source>
</evidence>
<dbReference type="PRINTS" id="PR00080">
    <property type="entry name" value="SDRFAMILY"/>
</dbReference>
<accession>A0A0B9GYH4</accession>
<comment type="similarity">
    <text evidence="1">Belongs to the short-chain dehydrogenases/reductases (SDR) family.</text>
</comment>
<reference evidence="6 7" key="1">
    <citation type="submission" date="2014-12" db="EMBL/GenBank/DDBJ databases">
        <title>Genome sequencing of Photobacterium gaetbulicola AD005a.</title>
        <authorList>
            <person name="Adrian T.G.S."/>
            <person name="Chan K.G."/>
        </authorList>
    </citation>
    <scope>NUCLEOTIDE SEQUENCE [LARGE SCALE GENOMIC DNA]</scope>
    <source>
        <strain evidence="6 7">AD005a</strain>
    </source>
</reference>
<dbReference type="GO" id="GO:0016491">
    <property type="term" value="F:oxidoreductase activity"/>
    <property type="evidence" value="ECO:0007669"/>
    <property type="project" value="UniProtKB-KW"/>
</dbReference>
<dbReference type="Proteomes" id="UP000031278">
    <property type="component" value="Unassembled WGS sequence"/>
</dbReference>
<dbReference type="AlphaFoldDB" id="A0A0B9GYH4"/>
<dbReference type="GO" id="GO:0008202">
    <property type="term" value="P:steroid metabolic process"/>
    <property type="evidence" value="ECO:0007669"/>
    <property type="project" value="UniProtKB-KW"/>
</dbReference>
<evidence type="ECO:0000256" key="4">
    <source>
        <dbReference type="ARBA" id="ARBA00023098"/>
    </source>
</evidence>
<proteinExistence type="inferred from homology"/>
<evidence type="ECO:0000256" key="2">
    <source>
        <dbReference type="ARBA" id="ARBA00023002"/>
    </source>
</evidence>
<evidence type="ECO:0000256" key="3">
    <source>
        <dbReference type="ARBA" id="ARBA00023027"/>
    </source>
</evidence>
<dbReference type="Gene3D" id="3.40.50.720">
    <property type="entry name" value="NAD(P)-binding Rossmann-like Domain"/>
    <property type="match status" value="1"/>
</dbReference>
<sequence length="240" mass="26018">MENRVVLITGGANGIGKGIANYLSKKMLVIAADIDENAGFQLVSENPLIRFKQLDVTSEQQISSLIDEIKYQHGRLDAVVNNAAIANPYNAPLHQLDVYDWNKALAVNLTAPMLMAKHTVSLLRDTKGCIVNIASTRAIQSESNTEAYSASKGGIVALTHSLAVSVGPDVRVNCISPGWIHTTDELLRDIDHQQHLVGRVGQVQDIASMVGYLISEEAGFITGQNFVIDGGMTKKMIYSE</sequence>
<organism evidence="6 7">
    <name type="scientific">Photobacterium gaetbulicola</name>
    <dbReference type="NCBI Taxonomy" id="1295392"/>
    <lineage>
        <taxon>Bacteria</taxon>
        <taxon>Pseudomonadati</taxon>
        <taxon>Pseudomonadota</taxon>
        <taxon>Gammaproteobacteria</taxon>
        <taxon>Vibrionales</taxon>
        <taxon>Vibrionaceae</taxon>
        <taxon>Photobacterium</taxon>
    </lineage>
</organism>
<dbReference type="FunFam" id="3.40.50.720:FF:000084">
    <property type="entry name" value="Short-chain dehydrogenase reductase"/>
    <property type="match status" value="1"/>
</dbReference>
<dbReference type="EMBL" id="JWLZ01000152">
    <property type="protein sequence ID" value="KHT63736.1"/>
    <property type="molecule type" value="Genomic_DNA"/>
</dbReference>
<dbReference type="InterPro" id="IPR020904">
    <property type="entry name" value="Sc_DH/Rdtase_CS"/>
</dbReference>
<dbReference type="PANTHER" id="PTHR43180">
    <property type="entry name" value="3-OXOACYL-(ACYL-CARRIER-PROTEIN) REDUCTASE (AFU_ORTHOLOGUE AFUA_6G11210)"/>
    <property type="match status" value="1"/>
</dbReference>
<dbReference type="RefSeq" id="WP_039461213.1">
    <property type="nucleotide sequence ID" value="NZ_JWLZ01000152.1"/>
</dbReference>
<dbReference type="PRINTS" id="PR00081">
    <property type="entry name" value="GDHRDH"/>
</dbReference>
<dbReference type="PROSITE" id="PS00061">
    <property type="entry name" value="ADH_SHORT"/>
    <property type="match status" value="1"/>
</dbReference>
<comment type="caution">
    <text evidence="6">The sequence shown here is derived from an EMBL/GenBank/DDBJ whole genome shotgun (WGS) entry which is preliminary data.</text>
</comment>
<dbReference type="InterPro" id="IPR002347">
    <property type="entry name" value="SDR_fam"/>
</dbReference>
<evidence type="ECO:0000256" key="1">
    <source>
        <dbReference type="ARBA" id="ARBA00006484"/>
    </source>
</evidence>
<dbReference type="PANTHER" id="PTHR43180:SF28">
    <property type="entry name" value="NAD(P)-BINDING ROSSMANN-FOLD SUPERFAMILY PROTEIN"/>
    <property type="match status" value="1"/>
</dbReference>
<dbReference type="Pfam" id="PF13561">
    <property type="entry name" value="adh_short_C2"/>
    <property type="match status" value="1"/>
</dbReference>
<dbReference type="InterPro" id="IPR036291">
    <property type="entry name" value="NAD(P)-bd_dom_sf"/>
</dbReference>
<protein>
    <submittedName>
        <fullName evidence="6">Short-chain dehydrogenase</fullName>
    </submittedName>
</protein>
<dbReference type="SUPFAM" id="SSF51735">
    <property type="entry name" value="NAD(P)-binding Rossmann-fold domains"/>
    <property type="match status" value="1"/>
</dbReference>
<evidence type="ECO:0000256" key="5">
    <source>
        <dbReference type="ARBA" id="ARBA00023221"/>
    </source>
</evidence>